<name>A0A383DLP5_9ZZZZ</name>
<sequence length="51" mass="6208">MEDHDYDLDDENRFDEIDFDGQPDEAQEWADYMGGDDYYDHSEAQWDYGDY</sequence>
<evidence type="ECO:0000313" key="1">
    <source>
        <dbReference type="EMBL" id="SVE45381.1"/>
    </source>
</evidence>
<protein>
    <submittedName>
        <fullName evidence="1">Uncharacterized protein</fullName>
    </submittedName>
</protein>
<dbReference type="EMBL" id="UINC01218386">
    <property type="protein sequence ID" value="SVE45381.1"/>
    <property type="molecule type" value="Genomic_DNA"/>
</dbReference>
<organism evidence="1">
    <name type="scientific">marine metagenome</name>
    <dbReference type="NCBI Taxonomy" id="408172"/>
    <lineage>
        <taxon>unclassified sequences</taxon>
        <taxon>metagenomes</taxon>
        <taxon>ecological metagenomes</taxon>
    </lineage>
</organism>
<accession>A0A383DLP5</accession>
<dbReference type="AlphaFoldDB" id="A0A383DLP5"/>
<gene>
    <name evidence="1" type="ORF">METZ01_LOCUS498235</name>
</gene>
<reference evidence="1" key="1">
    <citation type="submission" date="2018-05" db="EMBL/GenBank/DDBJ databases">
        <authorList>
            <person name="Lanie J.A."/>
            <person name="Ng W.-L."/>
            <person name="Kazmierczak K.M."/>
            <person name="Andrzejewski T.M."/>
            <person name="Davidsen T.M."/>
            <person name="Wayne K.J."/>
            <person name="Tettelin H."/>
            <person name="Glass J.I."/>
            <person name="Rusch D."/>
            <person name="Podicherti R."/>
            <person name="Tsui H.-C.T."/>
            <person name="Winkler M.E."/>
        </authorList>
    </citation>
    <scope>NUCLEOTIDE SEQUENCE</scope>
</reference>
<proteinExistence type="predicted"/>